<name>A0ABV6MIU2_9PSEU</name>
<dbReference type="PANTHER" id="PTHR47495">
    <property type="entry name" value="ALDEHYDE DEHYDROGENASE"/>
    <property type="match status" value="1"/>
</dbReference>
<gene>
    <name evidence="2" type="ORF">ACFFH7_01840</name>
</gene>
<dbReference type="SMART" id="SM01008">
    <property type="entry name" value="Ald_Xan_dh_C"/>
    <property type="match status" value="1"/>
</dbReference>
<reference evidence="2 3" key="1">
    <citation type="submission" date="2024-09" db="EMBL/GenBank/DDBJ databases">
        <authorList>
            <person name="Sun Q."/>
            <person name="Mori K."/>
        </authorList>
    </citation>
    <scope>NUCLEOTIDE SEQUENCE [LARGE SCALE GENOMIC DNA]</scope>
    <source>
        <strain evidence="2 3">TBRC 1432</strain>
    </source>
</reference>
<dbReference type="SUPFAM" id="SSF56003">
    <property type="entry name" value="Molybdenum cofactor-binding domain"/>
    <property type="match status" value="2"/>
</dbReference>
<dbReference type="InterPro" id="IPR037165">
    <property type="entry name" value="AldOxase/xan_DH_Mopterin-bd_sf"/>
</dbReference>
<dbReference type="InterPro" id="IPR052516">
    <property type="entry name" value="N-heterocyclic_Hydroxylase"/>
</dbReference>
<dbReference type="InterPro" id="IPR000674">
    <property type="entry name" value="Ald_Oxase/Xan_DH_a/b"/>
</dbReference>
<sequence>MRGAQSHGPCGTEGRPVIPANLANNPLLSHWITVQPDGTVDVRCGKVELGQGILSALAQIAADELDVAYGRIRMVPLTTDSSPDEAITAGSRSIEDSGAALRQVGAEVRALFLAAASKLLGTSDLSVVDGVINGSVSYWDLVDDVDLRIEATGSVSPKPVAERRVVGTSPGRLDIPDKVYGRPRFIHDLSLPGMLYGRVVRPPSRGATLVSLDSSAAAALDGVEVVRDGNFLGVIAAREETALRAAELLRCEWAEHDSLPDVDALPDFLMSRDTEDVVLVDESTSDGGVTTLSATYSRPYIAHASMAPSCGVARWDGDKLELWTHSQGVYHLRRDICRALGVAIDQVTVHHVEGAGAYGHNGADDAAFDAVLLARAVNGQAVQVVWSRADELGWAPFGAAMAVHIEADLSSSGDVVAWRQDVYSNGHVSRPGLFDTPSLLGAQLRTGTPPPVSMDPPFAGGGGSERNSVPLYAFPGKHVSKHRLLEMPLRTSSLRALGAYANVFAIESFVDELAARSGEDPVAYRLRHLTDPRAQAVITAAADTAGWSSHREGWGFAFARYSNHGAYCAVVAEVEAETSVRVKRLTLAVDAGAVISPDGLRNQVEGGAIQSTSWTIKEQVRFSRSRVTSTDWESYPILRFSEIPAVEVVIVDNDQPSLGAGETAQGPTAAAIANAVHSALGIRVRHLPLTPANIIAAM</sequence>
<dbReference type="PANTHER" id="PTHR47495:SF1">
    <property type="entry name" value="BLL3820 PROTEIN"/>
    <property type="match status" value="1"/>
</dbReference>
<dbReference type="InterPro" id="IPR008274">
    <property type="entry name" value="AldOxase/xan_DH_MoCoBD1"/>
</dbReference>
<accession>A0ABV6MIU2</accession>
<keyword evidence="3" id="KW-1185">Reference proteome</keyword>
<dbReference type="PIRSF" id="PIRSF036389">
    <property type="entry name" value="IOR_B"/>
    <property type="match status" value="1"/>
</dbReference>
<dbReference type="EMBL" id="JBHLUD010000001">
    <property type="protein sequence ID" value="MFC0540200.1"/>
    <property type="molecule type" value="Genomic_DNA"/>
</dbReference>
<dbReference type="InterPro" id="IPR012368">
    <property type="entry name" value="OxRdtase_Mopterin-bd_su_IorB"/>
</dbReference>
<evidence type="ECO:0000313" key="3">
    <source>
        <dbReference type="Proteomes" id="UP001589810"/>
    </source>
</evidence>
<dbReference type="Pfam" id="PF02738">
    <property type="entry name" value="MoCoBD_1"/>
    <property type="match status" value="1"/>
</dbReference>
<dbReference type="Proteomes" id="UP001589810">
    <property type="component" value="Unassembled WGS sequence"/>
</dbReference>
<dbReference type="Gene3D" id="3.30.365.10">
    <property type="entry name" value="Aldehyde oxidase/xanthine dehydrogenase, molybdopterin binding domain"/>
    <property type="match status" value="3"/>
</dbReference>
<evidence type="ECO:0000259" key="1">
    <source>
        <dbReference type="SMART" id="SM01008"/>
    </source>
</evidence>
<feature type="domain" description="Aldehyde oxidase/xanthine dehydrogenase a/b hammerhead" evidence="1">
    <location>
        <begin position="180"/>
        <end position="257"/>
    </location>
</feature>
<dbReference type="Pfam" id="PF20256">
    <property type="entry name" value="MoCoBD_2"/>
    <property type="match status" value="2"/>
</dbReference>
<evidence type="ECO:0000313" key="2">
    <source>
        <dbReference type="EMBL" id="MFC0540200.1"/>
    </source>
</evidence>
<dbReference type="Gene3D" id="3.90.1170.50">
    <property type="entry name" value="Aldehyde oxidase/xanthine dehydrogenase, a/b hammerhead"/>
    <property type="match status" value="1"/>
</dbReference>
<protein>
    <submittedName>
        <fullName evidence="2">Molybdopterin cofactor-binding domain-containing protein</fullName>
    </submittedName>
</protein>
<organism evidence="2 3">
    <name type="scientific">Kutzneria chonburiensis</name>
    <dbReference type="NCBI Taxonomy" id="1483604"/>
    <lineage>
        <taxon>Bacteria</taxon>
        <taxon>Bacillati</taxon>
        <taxon>Actinomycetota</taxon>
        <taxon>Actinomycetes</taxon>
        <taxon>Pseudonocardiales</taxon>
        <taxon>Pseudonocardiaceae</taxon>
        <taxon>Kutzneria</taxon>
    </lineage>
</organism>
<dbReference type="InterPro" id="IPR046867">
    <property type="entry name" value="AldOxase/xan_DH_MoCoBD2"/>
</dbReference>
<dbReference type="RefSeq" id="WP_379793736.1">
    <property type="nucleotide sequence ID" value="NZ_JBHLUD010000001.1"/>
</dbReference>
<comment type="caution">
    <text evidence="2">The sequence shown here is derived from an EMBL/GenBank/DDBJ whole genome shotgun (WGS) entry which is preliminary data.</text>
</comment>
<proteinExistence type="predicted"/>